<accession>A0ACB7ZAB5</accession>
<reference evidence="1 2" key="1">
    <citation type="journal article" date="2021" name="Hortic Res">
        <title>High-quality reference genome and annotation aids understanding of berry development for evergreen blueberry (Vaccinium darrowii).</title>
        <authorList>
            <person name="Yu J."/>
            <person name="Hulse-Kemp A.M."/>
            <person name="Babiker E."/>
            <person name="Staton M."/>
        </authorList>
    </citation>
    <scope>NUCLEOTIDE SEQUENCE [LARGE SCALE GENOMIC DNA]</scope>
    <source>
        <strain evidence="2">cv. NJ 8807/NJ 8810</strain>
        <tissue evidence="1">Young leaf</tissue>
    </source>
</reference>
<proteinExistence type="predicted"/>
<gene>
    <name evidence="1" type="ORF">Vadar_003811</name>
</gene>
<keyword evidence="2" id="KW-1185">Reference proteome</keyword>
<organism evidence="1 2">
    <name type="scientific">Vaccinium darrowii</name>
    <dbReference type="NCBI Taxonomy" id="229202"/>
    <lineage>
        <taxon>Eukaryota</taxon>
        <taxon>Viridiplantae</taxon>
        <taxon>Streptophyta</taxon>
        <taxon>Embryophyta</taxon>
        <taxon>Tracheophyta</taxon>
        <taxon>Spermatophyta</taxon>
        <taxon>Magnoliopsida</taxon>
        <taxon>eudicotyledons</taxon>
        <taxon>Gunneridae</taxon>
        <taxon>Pentapetalae</taxon>
        <taxon>asterids</taxon>
        <taxon>Ericales</taxon>
        <taxon>Ericaceae</taxon>
        <taxon>Vaccinioideae</taxon>
        <taxon>Vaccinieae</taxon>
        <taxon>Vaccinium</taxon>
    </lineage>
</organism>
<dbReference type="EMBL" id="CM037162">
    <property type="protein sequence ID" value="KAH7862368.1"/>
    <property type="molecule type" value="Genomic_DNA"/>
</dbReference>
<sequence length="175" mass="19883">MDEKNVVDVSSFMLFEATGDSEADSELNMASVDASYGRDVEPDYGDHDDDDDDEDDDDAESCSYNWLESKPIFELRDPRGQRDHNGDDDDDDDEKSANDQDWANVDDDRGNSHDGQEHHHVDDGDDDDDDDDEVVMKSTAKTRQHKKPRLCADSTMGLMNEMEKSRLFWEACFAS</sequence>
<evidence type="ECO:0000313" key="1">
    <source>
        <dbReference type="EMBL" id="KAH7862368.1"/>
    </source>
</evidence>
<evidence type="ECO:0000313" key="2">
    <source>
        <dbReference type="Proteomes" id="UP000828048"/>
    </source>
</evidence>
<name>A0ACB7ZAB5_9ERIC</name>
<dbReference type="Proteomes" id="UP000828048">
    <property type="component" value="Chromosome 12"/>
</dbReference>
<protein>
    <submittedName>
        <fullName evidence="1">Uncharacterized protein</fullName>
    </submittedName>
</protein>
<comment type="caution">
    <text evidence="1">The sequence shown here is derived from an EMBL/GenBank/DDBJ whole genome shotgun (WGS) entry which is preliminary data.</text>
</comment>